<comment type="caution">
    <text evidence="5">The sequence shown here is derived from an EMBL/GenBank/DDBJ whole genome shotgun (WGS) entry which is preliminary data.</text>
</comment>
<sequence length="202" mass="21485">MPIRVLVAEDMRLLRETLVATLELEDDLEIVAALDRGDTIVDTAVTTRADLAILDVDLPGTDGLTAAALLRERLPACRILILTGLANPGLLKRATEIGVGGFVLKDSPRHELVRAVRTVAAGGAALDPALAFTALRAGDSPLTARETEVLRHLAAGLDPKQIAATMHLSYGTVRNYLATAVTKLQARNRIDAIRAAQTAGWI</sequence>
<evidence type="ECO:0000256" key="1">
    <source>
        <dbReference type="ARBA" id="ARBA00023125"/>
    </source>
</evidence>
<name>A0A3M2LA47_9NOCA</name>
<dbReference type="InterPro" id="IPR039420">
    <property type="entry name" value="WalR-like"/>
</dbReference>
<dbReference type="GO" id="GO:0003677">
    <property type="term" value="F:DNA binding"/>
    <property type="evidence" value="ECO:0007669"/>
    <property type="project" value="UniProtKB-KW"/>
</dbReference>
<dbReference type="RefSeq" id="WP_122187397.1">
    <property type="nucleotide sequence ID" value="NZ_RFFH01000002.1"/>
</dbReference>
<organism evidence="5 6">
    <name type="scientific">Nocardia stercoris</name>
    <dbReference type="NCBI Taxonomy" id="2483361"/>
    <lineage>
        <taxon>Bacteria</taxon>
        <taxon>Bacillati</taxon>
        <taxon>Actinomycetota</taxon>
        <taxon>Actinomycetes</taxon>
        <taxon>Mycobacteriales</taxon>
        <taxon>Nocardiaceae</taxon>
        <taxon>Nocardia</taxon>
    </lineage>
</organism>
<dbReference type="CDD" id="cd06170">
    <property type="entry name" value="LuxR_C_like"/>
    <property type="match status" value="1"/>
</dbReference>
<dbReference type="SMART" id="SM00448">
    <property type="entry name" value="REC"/>
    <property type="match status" value="1"/>
</dbReference>
<dbReference type="Pfam" id="PF00072">
    <property type="entry name" value="Response_reg"/>
    <property type="match status" value="1"/>
</dbReference>
<keyword evidence="2" id="KW-0597">Phosphoprotein</keyword>
<dbReference type="EMBL" id="RFFH01000002">
    <property type="protein sequence ID" value="RMI34472.1"/>
    <property type="molecule type" value="Genomic_DNA"/>
</dbReference>
<evidence type="ECO:0000313" key="5">
    <source>
        <dbReference type="EMBL" id="RMI34472.1"/>
    </source>
</evidence>
<dbReference type="PROSITE" id="PS50110">
    <property type="entry name" value="RESPONSE_REGULATORY"/>
    <property type="match status" value="1"/>
</dbReference>
<dbReference type="GO" id="GO:0006355">
    <property type="term" value="P:regulation of DNA-templated transcription"/>
    <property type="evidence" value="ECO:0007669"/>
    <property type="project" value="InterPro"/>
</dbReference>
<dbReference type="InterPro" id="IPR011006">
    <property type="entry name" value="CheY-like_superfamily"/>
</dbReference>
<accession>A0A3M2LA47</accession>
<dbReference type="InterPro" id="IPR000792">
    <property type="entry name" value="Tscrpt_reg_LuxR_C"/>
</dbReference>
<dbReference type="InterPro" id="IPR001789">
    <property type="entry name" value="Sig_transdc_resp-reg_receiver"/>
</dbReference>
<proteinExistence type="predicted"/>
<dbReference type="PANTHER" id="PTHR43214:SF42">
    <property type="entry name" value="TRANSCRIPTIONAL REGULATORY PROTEIN DESR"/>
    <property type="match status" value="1"/>
</dbReference>
<dbReference type="OrthoDB" id="9808843at2"/>
<feature type="modified residue" description="4-aspartylphosphate" evidence="2">
    <location>
        <position position="55"/>
    </location>
</feature>
<feature type="domain" description="Response regulatory" evidence="4">
    <location>
        <begin position="4"/>
        <end position="120"/>
    </location>
</feature>
<dbReference type="Pfam" id="PF00196">
    <property type="entry name" value="GerE"/>
    <property type="match status" value="1"/>
</dbReference>
<dbReference type="AlphaFoldDB" id="A0A3M2LA47"/>
<reference evidence="5 6" key="1">
    <citation type="submission" date="2018-10" db="EMBL/GenBank/DDBJ databases">
        <title>Isolation from cow dung.</title>
        <authorList>
            <person name="Ling L."/>
        </authorList>
    </citation>
    <scope>NUCLEOTIDE SEQUENCE [LARGE SCALE GENOMIC DNA]</scope>
    <source>
        <strain evidence="5 6">NEAU-LL90</strain>
    </source>
</reference>
<keyword evidence="1 5" id="KW-0238">DNA-binding</keyword>
<dbReference type="PANTHER" id="PTHR43214">
    <property type="entry name" value="TWO-COMPONENT RESPONSE REGULATOR"/>
    <property type="match status" value="1"/>
</dbReference>
<keyword evidence="6" id="KW-1185">Reference proteome</keyword>
<dbReference type="Proteomes" id="UP000279275">
    <property type="component" value="Unassembled WGS sequence"/>
</dbReference>
<dbReference type="Gene3D" id="3.40.50.2300">
    <property type="match status" value="1"/>
</dbReference>
<evidence type="ECO:0000256" key="2">
    <source>
        <dbReference type="PROSITE-ProRule" id="PRU00169"/>
    </source>
</evidence>
<dbReference type="GO" id="GO:0000160">
    <property type="term" value="P:phosphorelay signal transduction system"/>
    <property type="evidence" value="ECO:0007669"/>
    <property type="project" value="InterPro"/>
</dbReference>
<dbReference type="PRINTS" id="PR00038">
    <property type="entry name" value="HTHLUXR"/>
</dbReference>
<gene>
    <name evidence="5" type="ORF">EBN03_08335</name>
</gene>
<dbReference type="SMART" id="SM00421">
    <property type="entry name" value="HTH_LUXR"/>
    <property type="match status" value="1"/>
</dbReference>
<evidence type="ECO:0000259" key="4">
    <source>
        <dbReference type="PROSITE" id="PS50110"/>
    </source>
</evidence>
<evidence type="ECO:0000313" key="6">
    <source>
        <dbReference type="Proteomes" id="UP000279275"/>
    </source>
</evidence>
<dbReference type="SUPFAM" id="SSF46894">
    <property type="entry name" value="C-terminal effector domain of the bipartite response regulators"/>
    <property type="match status" value="1"/>
</dbReference>
<dbReference type="PROSITE" id="PS50043">
    <property type="entry name" value="HTH_LUXR_2"/>
    <property type="match status" value="1"/>
</dbReference>
<dbReference type="SUPFAM" id="SSF52172">
    <property type="entry name" value="CheY-like"/>
    <property type="match status" value="1"/>
</dbReference>
<protein>
    <submittedName>
        <fullName evidence="5">DNA-binding response regulator</fullName>
    </submittedName>
</protein>
<feature type="domain" description="HTH luxR-type" evidence="3">
    <location>
        <begin position="135"/>
        <end position="200"/>
    </location>
</feature>
<dbReference type="InterPro" id="IPR016032">
    <property type="entry name" value="Sig_transdc_resp-reg_C-effctor"/>
</dbReference>
<evidence type="ECO:0000259" key="3">
    <source>
        <dbReference type="PROSITE" id="PS50043"/>
    </source>
</evidence>